<gene>
    <name evidence="14" type="ORF">EHI_022910</name>
</gene>
<reference evidence="14" key="1">
    <citation type="journal article" date="2005" name="Nature">
        <title>The genome of the protist parasite Entamoeba histolytica.</title>
        <authorList>
            <person name="Loftus B."/>
            <person name="Anderson I."/>
            <person name="Davies R."/>
            <person name="Alsmark U.C."/>
            <person name="Samuelson J."/>
            <person name="Amedeo P."/>
            <person name="Roncaglia P."/>
            <person name="Berriman M."/>
            <person name="Hirt R.P."/>
            <person name="Mann B.J."/>
            <person name="Nozaki T."/>
            <person name="Suh B."/>
            <person name="Pop M."/>
            <person name="Duchene M."/>
            <person name="Ackers J."/>
            <person name="Tannich E."/>
            <person name="Leippe M."/>
            <person name="Hofer M."/>
            <person name="Bruchhaus I."/>
            <person name="Willhoeft U."/>
            <person name="Bhattacharya A."/>
            <person name="Chillingworth T."/>
            <person name="Churcher C."/>
            <person name="Hance Z."/>
            <person name="Harris B."/>
            <person name="Harris D."/>
            <person name="Jagels K."/>
            <person name="Moule S."/>
            <person name="Mungall K."/>
            <person name="Ormond D."/>
            <person name="Squares R."/>
            <person name="Whitehead S."/>
            <person name="Quail M.A."/>
            <person name="Rabbinowitsch E."/>
            <person name="Norbertczak H."/>
            <person name="Price C."/>
            <person name="Wang Z."/>
            <person name="Guillen N."/>
            <person name="Gilchrist C."/>
            <person name="Stroup S.E."/>
            <person name="Bhattacharya S."/>
            <person name="Lohia A."/>
            <person name="Foster P.G."/>
            <person name="Sicheritz-Ponten T."/>
            <person name="Weber C."/>
            <person name="Singh U."/>
            <person name="Mukherjee C."/>
            <person name="El-Sayed N.M."/>
            <person name="Petri W.A.Jr."/>
            <person name="Clark C.G."/>
            <person name="Embley T.M."/>
            <person name="Barrell B."/>
            <person name="Fraser C.M."/>
            <person name="Hall N."/>
        </authorList>
    </citation>
    <scope>NUCLEOTIDE SEQUENCE [LARGE SCALE GENOMIC DNA]</scope>
    <source>
        <strain evidence="14">HM-1:IMSS</strain>
    </source>
</reference>
<evidence type="ECO:0000256" key="7">
    <source>
        <dbReference type="ARBA" id="ARBA00023136"/>
    </source>
</evidence>
<keyword evidence="3" id="KW-0813">Transport</keyword>
<evidence type="ECO:0000259" key="13">
    <source>
        <dbReference type="PROSITE" id="PS50892"/>
    </source>
</evidence>
<keyword evidence="6 11" id="KW-1133">Transmembrane helix</keyword>
<reference evidence="14" key="2">
    <citation type="submission" date="2007-03" db="EMBL/GenBank/DDBJ databases">
        <authorList>
            <person name="Lorenzi H."/>
            <person name="Amedeo P."/>
            <person name="Inman J."/>
            <person name="Schobel S."/>
            <person name="Caler E."/>
        </authorList>
    </citation>
    <scope>GENOME REANNOTATION</scope>
    <source>
        <strain evidence="14">HM-1:IMSS</strain>
    </source>
</reference>
<evidence type="ECO:0000256" key="2">
    <source>
        <dbReference type="ARBA" id="ARBA00008025"/>
    </source>
</evidence>
<dbReference type="EMBL" id="DS571153">
    <property type="protein sequence ID" value="EAL48099.1"/>
    <property type="molecule type" value="Genomic_DNA"/>
</dbReference>
<dbReference type="OrthoDB" id="248747at2759"/>
<dbReference type="GO" id="GO:0015031">
    <property type="term" value="P:protein transport"/>
    <property type="evidence" value="ECO:0007669"/>
    <property type="project" value="UniProtKB-KW"/>
</dbReference>
<evidence type="ECO:0000259" key="12">
    <source>
        <dbReference type="PROSITE" id="PS50859"/>
    </source>
</evidence>
<accession>A0A8U0WPV6</accession>
<dbReference type="SMART" id="SM01270">
    <property type="entry name" value="Longin"/>
    <property type="match status" value="1"/>
</dbReference>
<dbReference type="Gene3D" id="3.30.450.50">
    <property type="entry name" value="Longin domain"/>
    <property type="match status" value="1"/>
</dbReference>
<comment type="subcellular location">
    <subcellularLocation>
        <location evidence="1">Cytoplasmic vesicle membrane</location>
    </subcellularLocation>
    <subcellularLocation>
        <location evidence="9">Endomembrane system</location>
        <topology evidence="9">Single-pass type IV membrane protein</topology>
    </subcellularLocation>
</comment>
<dbReference type="SUPFAM" id="SSF64356">
    <property type="entry name" value="SNARE-like"/>
    <property type="match status" value="1"/>
</dbReference>
<dbReference type="HOGENOM" id="CLU_1226781_0_0_1"/>
<dbReference type="FunFam" id="1.20.5.110:FF:000182">
    <property type="entry name" value="Longin-type vesicle-associated membrane protein putative"/>
    <property type="match status" value="1"/>
</dbReference>
<evidence type="ECO:0000256" key="4">
    <source>
        <dbReference type="ARBA" id="ARBA00022692"/>
    </source>
</evidence>
<feature type="transmembrane region" description="Helical" evidence="11">
    <location>
        <begin position="199"/>
        <end position="218"/>
    </location>
</feature>
<feature type="domain" description="V-SNARE coiled-coil homology" evidence="13">
    <location>
        <begin position="135"/>
        <end position="195"/>
    </location>
</feature>
<keyword evidence="5" id="KW-0653">Protein transport</keyword>
<dbReference type="PANTHER" id="PTHR21136:SF168">
    <property type="entry name" value="VESICLE-ASSOCIATED MEMBRANE PROTEIN 9"/>
    <property type="match status" value="1"/>
</dbReference>
<protein>
    <submittedName>
        <fullName evidence="14">Longin-type vesicle-associated membrane protein, putative</fullName>
    </submittedName>
</protein>
<evidence type="ECO:0000256" key="10">
    <source>
        <dbReference type="PROSITE-ProRule" id="PRU00290"/>
    </source>
</evidence>
<organism evidence="14 15">
    <name type="scientific">Entamoeba histolytica (strain ATCC 30459 / HM-1:IMSS / ABRM)</name>
    <dbReference type="NCBI Taxonomy" id="294381"/>
    <lineage>
        <taxon>Eukaryota</taxon>
        <taxon>Amoebozoa</taxon>
        <taxon>Evosea</taxon>
        <taxon>Archamoebae</taxon>
        <taxon>Mastigamoebida</taxon>
        <taxon>Entamoebidae</taxon>
        <taxon>Entamoeba</taxon>
    </lineage>
</organism>
<evidence type="ECO:0000256" key="5">
    <source>
        <dbReference type="ARBA" id="ARBA00022927"/>
    </source>
</evidence>
<dbReference type="AlphaFoldDB" id="A0A8U0WPV6"/>
<keyword evidence="8" id="KW-0968">Cytoplasmic vesicle</keyword>
<sequence length="228" mass="26208">MANPLKRYDPGPQILYCCVAFKTNILAEYYEVSLPGADKIIKQILAKASIGKNVLHHELLSFCLLTTDIITVITITGESFPQERAFDFIDEVVINFSKLFNTDQLATLPTRSLNNTFAPMMKQKINHFNDLTNDPLNKIQQTLDQTVSQVNENVDKLLSRGRVLDNLDGESDLIMRDTEELYKQSIELKRKFKNKNIRLYIIVGMIVCLIIFIGIWSYCGIRFQRCHK</sequence>
<dbReference type="OMA" id="HYENRIV"/>
<evidence type="ECO:0000256" key="1">
    <source>
        <dbReference type="ARBA" id="ARBA00004156"/>
    </source>
</evidence>
<evidence type="ECO:0000256" key="3">
    <source>
        <dbReference type="ARBA" id="ARBA00022448"/>
    </source>
</evidence>
<dbReference type="GeneID" id="3407797"/>
<evidence type="ECO:0000256" key="9">
    <source>
        <dbReference type="ARBA" id="ARBA00046280"/>
    </source>
</evidence>
<dbReference type="GO" id="GO:0030659">
    <property type="term" value="C:cytoplasmic vesicle membrane"/>
    <property type="evidence" value="ECO:0007669"/>
    <property type="project" value="UniProtKB-SubCell"/>
</dbReference>
<dbReference type="PROSITE" id="PS50892">
    <property type="entry name" value="V_SNARE"/>
    <property type="match status" value="1"/>
</dbReference>
<evidence type="ECO:0000256" key="6">
    <source>
        <dbReference type="ARBA" id="ARBA00022989"/>
    </source>
</evidence>
<dbReference type="Pfam" id="PF13774">
    <property type="entry name" value="Longin"/>
    <property type="match status" value="1"/>
</dbReference>
<dbReference type="CDD" id="cd15843">
    <property type="entry name" value="R-SNARE"/>
    <property type="match status" value="1"/>
</dbReference>
<dbReference type="InterPro" id="IPR001388">
    <property type="entry name" value="Synaptobrevin-like"/>
</dbReference>
<keyword evidence="10" id="KW-0175">Coiled coil</keyword>
<dbReference type="InterPro" id="IPR051097">
    <property type="entry name" value="Synaptobrevin-like_transport"/>
</dbReference>
<name>A0A8U0WPV6_ENTH1</name>
<evidence type="ECO:0000256" key="8">
    <source>
        <dbReference type="ARBA" id="ARBA00023329"/>
    </source>
</evidence>
<dbReference type="InterPro" id="IPR042855">
    <property type="entry name" value="V_SNARE_CC"/>
</dbReference>
<evidence type="ECO:0000313" key="14">
    <source>
        <dbReference type="EMBL" id="EAL48099.1"/>
    </source>
</evidence>
<comment type="similarity">
    <text evidence="2">Belongs to the synaptobrevin family.</text>
</comment>
<keyword evidence="4 11" id="KW-0812">Transmembrane</keyword>
<feature type="domain" description="Longin" evidence="12">
    <location>
        <begin position="51"/>
        <end position="121"/>
    </location>
</feature>
<dbReference type="SUPFAM" id="SSF58038">
    <property type="entry name" value="SNARE fusion complex"/>
    <property type="match status" value="1"/>
</dbReference>
<dbReference type="Gene3D" id="1.20.5.110">
    <property type="match status" value="1"/>
</dbReference>
<dbReference type="Pfam" id="PF00957">
    <property type="entry name" value="Synaptobrevin"/>
    <property type="match status" value="1"/>
</dbReference>
<dbReference type="InterPro" id="IPR010908">
    <property type="entry name" value="Longin_dom"/>
</dbReference>
<dbReference type="InterPro" id="IPR011012">
    <property type="entry name" value="Longin-like_dom_sf"/>
</dbReference>
<dbReference type="GO" id="GO:0016192">
    <property type="term" value="P:vesicle-mediated transport"/>
    <property type="evidence" value="ECO:0007669"/>
    <property type="project" value="InterPro"/>
</dbReference>
<dbReference type="GO" id="GO:0012505">
    <property type="term" value="C:endomembrane system"/>
    <property type="evidence" value="ECO:0007669"/>
    <property type="project" value="UniProtKB-SubCell"/>
</dbReference>
<evidence type="ECO:0000256" key="11">
    <source>
        <dbReference type="SAM" id="Phobius"/>
    </source>
</evidence>
<dbReference type="PRINTS" id="PR00219">
    <property type="entry name" value="SYNAPTOBREVN"/>
</dbReference>
<dbReference type="Proteomes" id="UP000001926">
    <property type="component" value="Partially assembled WGS sequence"/>
</dbReference>
<dbReference type="RefSeq" id="XP_653485.1">
    <property type="nucleotide sequence ID" value="XM_648393.1"/>
</dbReference>
<keyword evidence="15" id="KW-1185">Reference proteome</keyword>
<dbReference type="PROSITE" id="PS50859">
    <property type="entry name" value="LONGIN"/>
    <property type="match status" value="1"/>
</dbReference>
<keyword evidence="7 11" id="KW-0472">Membrane</keyword>
<proteinExistence type="inferred from homology"/>
<evidence type="ECO:0000313" key="15">
    <source>
        <dbReference type="Proteomes" id="UP000001926"/>
    </source>
</evidence>
<dbReference type="KEGG" id="ehi:EHI_022910"/>
<dbReference type="PANTHER" id="PTHR21136">
    <property type="entry name" value="SNARE PROTEINS"/>
    <property type="match status" value="1"/>
</dbReference>